<keyword evidence="1" id="KW-0472">Membrane</keyword>
<organism evidence="2 3">
    <name type="scientific">Saponaria officinalis</name>
    <name type="common">Common soapwort</name>
    <name type="synonym">Lychnis saponaria</name>
    <dbReference type="NCBI Taxonomy" id="3572"/>
    <lineage>
        <taxon>Eukaryota</taxon>
        <taxon>Viridiplantae</taxon>
        <taxon>Streptophyta</taxon>
        <taxon>Embryophyta</taxon>
        <taxon>Tracheophyta</taxon>
        <taxon>Spermatophyta</taxon>
        <taxon>Magnoliopsida</taxon>
        <taxon>eudicotyledons</taxon>
        <taxon>Gunneridae</taxon>
        <taxon>Pentapetalae</taxon>
        <taxon>Caryophyllales</taxon>
        <taxon>Caryophyllaceae</taxon>
        <taxon>Caryophylleae</taxon>
        <taxon>Saponaria</taxon>
    </lineage>
</organism>
<feature type="transmembrane region" description="Helical" evidence="1">
    <location>
        <begin position="14"/>
        <end position="38"/>
    </location>
</feature>
<reference evidence="2" key="1">
    <citation type="submission" date="2024-03" db="EMBL/GenBank/DDBJ databases">
        <title>WGS assembly of Saponaria officinalis var. Norfolk2.</title>
        <authorList>
            <person name="Jenkins J."/>
            <person name="Shu S."/>
            <person name="Grimwood J."/>
            <person name="Barry K."/>
            <person name="Goodstein D."/>
            <person name="Schmutz J."/>
            <person name="Leebens-Mack J."/>
            <person name="Osbourn A."/>
        </authorList>
    </citation>
    <scope>NUCLEOTIDE SEQUENCE [LARGE SCALE GENOMIC DNA]</scope>
    <source>
        <strain evidence="2">JIC</strain>
    </source>
</reference>
<accession>A0AAW1J6Z8</accession>
<protein>
    <recommendedName>
        <fullName evidence="4">Late embryogenesis abundant protein LEA-2 subgroup domain-containing protein</fullName>
    </recommendedName>
</protein>
<evidence type="ECO:0008006" key="4">
    <source>
        <dbReference type="Google" id="ProtNLM"/>
    </source>
</evidence>
<proteinExistence type="predicted"/>
<dbReference type="PANTHER" id="PTHR31852">
    <property type="entry name" value="LATE EMBRYOGENESIS ABUNDANT (LEA) HYDROXYPROLINE-RICH GLYCOPROTEIN FAMILY"/>
    <property type="match status" value="1"/>
</dbReference>
<evidence type="ECO:0000313" key="2">
    <source>
        <dbReference type="EMBL" id="KAK9698530.1"/>
    </source>
</evidence>
<dbReference type="InterPro" id="IPR055301">
    <property type="entry name" value="Lea14-like_2"/>
</dbReference>
<keyword evidence="1" id="KW-0812">Transmembrane</keyword>
<name>A0AAW1J6Z8_SAPOF</name>
<feature type="non-terminal residue" evidence="2">
    <location>
        <position position="1"/>
    </location>
</feature>
<evidence type="ECO:0000313" key="3">
    <source>
        <dbReference type="Proteomes" id="UP001443914"/>
    </source>
</evidence>
<gene>
    <name evidence="2" type="ORF">RND81_08G110900</name>
</gene>
<feature type="non-terminal residue" evidence="2">
    <location>
        <position position="193"/>
    </location>
</feature>
<dbReference type="EMBL" id="JBDFQZ010000008">
    <property type="protein sequence ID" value="KAK9698530.1"/>
    <property type="molecule type" value="Genomic_DNA"/>
</dbReference>
<evidence type="ECO:0000256" key="1">
    <source>
        <dbReference type="SAM" id="Phobius"/>
    </source>
</evidence>
<sequence length="193" mass="21974">YNPQKKQKKTSKCFVYIFTTFVFLCLFLFIFACIILPIKNPTIKINSISIKSLEYNYSPSFNLTTLIKISIKNSNFGYLDFNHKNNNTINLIYGNGNVLGTSELKVQDIRVGFRDKKEVNVEMKGTLNLKKDYNEIMKLNSELSSGNLELIGFVSLNGNVHLLKNVIMPSVVAQINCTFGIDLRTKLVQKKIC</sequence>
<keyword evidence="3" id="KW-1185">Reference proteome</keyword>
<keyword evidence="1" id="KW-1133">Transmembrane helix</keyword>
<dbReference type="Proteomes" id="UP001443914">
    <property type="component" value="Unassembled WGS sequence"/>
</dbReference>
<dbReference type="AlphaFoldDB" id="A0AAW1J6Z8"/>
<comment type="caution">
    <text evidence="2">The sequence shown here is derived from an EMBL/GenBank/DDBJ whole genome shotgun (WGS) entry which is preliminary data.</text>
</comment>